<evidence type="ECO:0000256" key="3">
    <source>
        <dbReference type="SAM" id="MobiDB-lite"/>
    </source>
</evidence>
<comment type="caution">
    <text evidence="5">The sequence shown here is derived from an EMBL/GenBank/DDBJ whole genome shotgun (WGS) entry which is preliminary data.</text>
</comment>
<dbReference type="InterPro" id="IPR025497">
    <property type="entry name" value="PatA-like_N"/>
</dbReference>
<dbReference type="RefSeq" id="WP_377961883.1">
    <property type="nucleotide sequence ID" value="NZ_JBHZOL010000021.1"/>
</dbReference>
<keyword evidence="6" id="KW-1185">Reference proteome</keyword>
<dbReference type="InterPro" id="IPR050595">
    <property type="entry name" value="Bact_response_regulator"/>
</dbReference>
<evidence type="ECO:0000259" key="4">
    <source>
        <dbReference type="PROSITE" id="PS50110"/>
    </source>
</evidence>
<dbReference type="Gene3D" id="3.40.50.2300">
    <property type="match status" value="1"/>
</dbReference>
<dbReference type="Pfam" id="PF00072">
    <property type="entry name" value="Response_reg"/>
    <property type="match status" value="1"/>
</dbReference>
<dbReference type="Proteomes" id="UP001600165">
    <property type="component" value="Unassembled WGS sequence"/>
</dbReference>
<organism evidence="5 6">
    <name type="scientific">Almyronema epifaneia S1</name>
    <dbReference type="NCBI Taxonomy" id="2991925"/>
    <lineage>
        <taxon>Bacteria</taxon>
        <taxon>Bacillati</taxon>
        <taxon>Cyanobacteriota</taxon>
        <taxon>Cyanophyceae</taxon>
        <taxon>Nodosilineales</taxon>
        <taxon>Nodosilineaceae</taxon>
        <taxon>Almyronema</taxon>
        <taxon>Almyronema epifaneia</taxon>
    </lineage>
</organism>
<dbReference type="PROSITE" id="PS50110">
    <property type="entry name" value="RESPONSE_REGULATORY"/>
    <property type="match status" value="1"/>
</dbReference>
<dbReference type="PANTHER" id="PTHR44591:SF3">
    <property type="entry name" value="RESPONSE REGULATORY DOMAIN-CONTAINING PROTEIN"/>
    <property type="match status" value="1"/>
</dbReference>
<protein>
    <submittedName>
        <fullName evidence="5">Response regulator</fullName>
    </submittedName>
</protein>
<dbReference type="Pfam" id="PF14332">
    <property type="entry name" value="DUF4388"/>
    <property type="match status" value="1"/>
</dbReference>
<dbReference type="SUPFAM" id="SSF52172">
    <property type="entry name" value="CheY-like"/>
    <property type="match status" value="1"/>
</dbReference>
<feature type="compositionally biased region" description="Polar residues" evidence="3">
    <location>
        <begin position="214"/>
        <end position="224"/>
    </location>
</feature>
<dbReference type="InterPro" id="IPR001789">
    <property type="entry name" value="Sig_transdc_resp-reg_receiver"/>
</dbReference>
<evidence type="ECO:0000313" key="5">
    <source>
        <dbReference type="EMBL" id="MFE4105409.1"/>
    </source>
</evidence>
<evidence type="ECO:0000256" key="1">
    <source>
        <dbReference type="ARBA" id="ARBA00022553"/>
    </source>
</evidence>
<dbReference type="InterPro" id="IPR011006">
    <property type="entry name" value="CheY-like_superfamily"/>
</dbReference>
<dbReference type="PIRSF" id="PIRSF005897">
    <property type="entry name" value="RR_PatA"/>
    <property type="match status" value="1"/>
</dbReference>
<accession>A0ABW6IB89</accession>
<dbReference type="EMBL" id="JBHZOL010000021">
    <property type="protein sequence ID" value="MFE4105409.1"/>
    <property type="molecule type" value="Genomic_DNA"/>
</dbReference>
<feature type="domain" description="Response regulatory" evidence="4">
    <location>
        <begin position="230"/>
        <end position="346"/>
    </location>
</feature>
<proteinExistence type="predicted"/>
<reference evidence="5 6" key="1">
    <citation type="submission" date="2024-10" db="EMBL/GenBank/DDBJ databases">
        <authorList>
            <person name="Ratan Roy A."/>
            <person name="Morales Sandoval P.H."/>
            <person name="De Los Santos Villalobos S."/>
            <person name="Chakraborty S."/>
            <person name="Mukherjee J."/>
        </authorList>
    </citation>
    <scope>NUCLEOTIDE SEQUENCE [LARGE SCALE GENOMIC DNA]</scope>
    <source>
        <strain evidence="5 6">S1</strain>
    </source>
</reference>
<gene>
    <name evidence="5" type="ORF">ACFVKH_03900</name>
</gene>
<keyword evidence="1 2" id="KW-0597">Phosphoprotein</keyword>
<feature type="modified residue" description="4-aspartylphosphate" evidence="2">
    <location>
        <position position="279"/>
    </location>
</feature>
<feature type="region of interest" description="Disordered" evidence="3">
    <location>
        <begin position="194"/>
        <end position="224"/>
    </location>
</feature>
<evidence type="ECO:0000256" key="2">
    <source>
        <dbReference type="PROSITE-ProRule" id="PRU00169"/>
    </source>
</evidence>
<sequence length="347" mass="38568">MNSYSYRSPQELHLLSILAQAASRQASGCLRVADASNVWMLYLEKGKLIYASNSLDPFGRLDRYLRRLNAQIPSLASPVRVQIRLLFEKPIEEDISRCWDYEAICWLVGQQYLTPAQAAELIEALAKEVLETVLPLQMGNYDLLAEGQLAQLPRFCHLDLRPLVEACQVRRLKQQPAAVASPVAMPATPLRPAPATVNLPPTVSPTSPEAVVQPDQSQRSPGSLQKTTYTVACIDDSPTVLNAIEAFLDDKAFKVLRIENPVSALMKIIRNKPDLILLDVTMPNLDGYELCSLLRRHALFKQTPIIMVTGNTGLIDRAKAKLVGASGYLTKPFTQPDLLKMVFKHLK</sequence>
<dbReference type="InterPro" id="IPR024186">
    <property type="entry name" value="Sig_transdc_resp-reg_PatA"/>
</dbReference>
<dbReference type="PANTHER" id="PTHR44591">
    <property type="entry name" value="STRESS RESPONSE REGULATOR PROTEIN 1"/>
    <property type="match status" value="1"/>
</dbReference>
<dbReference type="SMART" id="SM00448">
    <property type="entry name" value="REC"/>
    <property type="match status" value="1"/>
</dbReference>
<name>A0ABW6IB89_9CYAN</name>
<evidence type="ECO:0000313" key="6">
    <source>
        <dbReference type="Proteomes" id="UP001600165"/>
    </source>
</evidence>